<dbReference type="AlphaFoldDB" id="A0A3N2R6H3"/>
<comment type="caution">
    <text evidence="2">The sequence shown here is derived from an EMBL/GenBank/DDBJ whole genome shotgun (WGS) entry which is preliminary data.</text>
</comment>
<keyword evidence="1" id="KW-0732">Signal</keyword>
<dbReference type="OrthoDB" id="7844595at2"/>
<dbReference type="EMBL" id="RDRB01000003">
    <property type="protein sequence ID" value="ROU03007.1"/>
    <property type="molecule type" value="Genomic_DNA"/>
</dbReference>
<gene>
    <name evidence="2" type="ORF">EAT49_06840</name>
</gene>
<organism evidence="2 3">
    <name type="scientific">Histidinibacterium lentulum</name>
    <dbReference type="NCBI Taxonomy" id="2480588"/>
    <lineage>
        <taxon>Bacteria</taxon>
        <taxon>Pseudomonadati</taxon>
        <taxon>Pseudomonadota</taxon>
        <taxon>Alphaproteobacteria</taxon>
        <taxon>Rhodobacterales</taxon>
        <taxon>Paracoccaceae</taxon>
        <taxon>Histidinibacterium</taxon>
    </lineage>
</organism>
<accession>A0A3N2R6H3</accession>
<reference evidence="2 3" key="1">
    <citation type="submission" date="2018-10" db="EMBL/GenBank/DDBJ databases">
        <title>Histidinibacterium lentulum gen. nov., sp. nov., a marine bacterium from the culture broth of Picochlorum sp. 122.</title>
        <authorList>
            <person name="Wang G."/>
        </authorList>
    </citation>
    <scope>NUCLEOTIDE SEQUENCE [LARGE SCALE GENOMIC DNA]</scope>
    <source>
        <strain evidence="2 3">B17</strain>
    </source>
</reference>
<evidence type="ECO:0000313" key="2">
    <source>
        <dbReference type="EMBL" id="ROU03007.1"/>
    </source>
</evidence>
<name>A0A3N2R6H3_9RHOB</name>
<dbReference type="Proteomes" id="UP000268016">
    <property type="component" value="Unassembled WGS sequence"/>
</dbReference>
<sequence length="231" mass="25365">MLTVRLLTLGALAALPAAPQAAAQAFGLPEGCEGVLTVQHRSCLVTNVWTCAGDAEGLQWVALFDEEGPIQVKQVDAEFQWLTTWYFSPSQVRTMETPSPDPASLSELFGTGFDTYDFTVVPDDGSVPLRYEGFDRITGETVIDGEPLATTSFGFSVTDPEGRVLYSLEGRQFVSERHRMFFLGESWDPANMARAEDASPVAFIYPEEEGFMAAEPRYECQAILSSLETQP</sequence>
<feature type="signal peptide" evidence="1">
    <location>
        <begin position="1"/>
        <end position="23"/>
    </location>
</feature>
<evidence type="ECO:0000256" key="1">
    <source>
        <dbReference type="SAM" id="SignalP"/>
    </source>
</evidence>
<feature type="chain" id="PRO_5018299255" evidence="1">
    <location>
        <begin position="24"/>
        <end position="231"/>
    </location>
</feature>
<proteinExistence type="predicted"/>
<keyword evidence="3" id="KW-1185">Reference proteome</keyword>
<evidence type="ECO:0000313" key="3">
    <source>
        <dbReference type="Proteomes" id="UP000268016"/>
    </source>
</evidence>
<protein>
    <submittedName>
        <fullName evidence="2">Uncharacterized protein</fullName>
    </submittedName>
</protein>
<dbReference type="RefSeq" id="WP_123641558.1">
    <property type="nucleotide sequence ID" value="NZ_ML119083.1"/>
</dbReference>